<sequence>KRRSDSEVRSTTSLHSKAQIVALSLLKSELLKEESSEIPTTF</sequence>
<dbReference type="Gramene" id="OMP12412">
    <property type="protein sequence ID" value="OMP12412"/>
    <property type="gene ID" value="CCACVL1_00002"/>
</dbReference>
<dbReference type="Proteomes" id="UP000188268">
    <property type="component" value="Unassembled WGS sequence"/>
</dbReference>
<evidence type="ECO:0000313" key="2">
    <source>
        <dbReference type="Proteomes" id="UP000188268"/>
    </source>
</evidence>
<feature type="non-terminal residue" evidence="1">
    <location>
        <position position="1"/>
    </location>
</feature>
<evidence type="ECO:0000313" key="1">
    <source>
        <dbReference type="EMBL" id="OMP12412.1"/>
    </source>
</evidence>
<protein>
    <submittedName>
        <fullName evidence="1">Uncharacterized protein</fullName>
    </submittedName>
</protein>
<accession>A0A1R3KZA4</accession>
<proteinExistence type="predicted"/>
<comment type="caution">
    <text evidence="1">The sequence shown here is derived from an EMBL/GenBank/DDBJ whole genome shotgun (WGS) entry which is preliminary data.</text>
</comment>
<name>A0A1R3KZA4_COCAP</name>
<organism evidence="1 2">
    <name type="scientific">Corchorus capsularis</name>
    <name type="common">Jute</name>
    <dbReference type="NCBI Taxonomy" id="210143"/>
    <lineage>
        <taxon>Eukaryota</taxon>
        <taxon>Viridiplantae</taxon>
        <taxon>Streptophyta</taxon>
        <taxon>Embryophyta</taxon>
        <taxon>Tracheophyta</taxon>
        <taxon>Spermatophyta</taxon>
        <taxon>Magnoliopsida</taxon>
        <taxon>eudicotyledons</taxon>
        <taxon>Gunneridae</taxon>
        <taxon>Pentapetalae</taxon>
        <taxon>rosids</taxon>
        <taxon>malvids</taxon>
        <taxon>Malvales</taxon>
        <taxon>Malvaceae</taxon>
        <taxon>Grewioideae</taxon>
        <taxon>Apeibeae</taxon>
        <taxon>Corchorus</taxon>
    </lineage>
</organism>
<gene>
    <name evidence="1" type="ORF">CCACVL1_00002</name>
</gene>
<dbReference type="EMBL" id="AWWV01000002">
    <property type="protein sequence ID" value="OMP12412.1"/>
    <property type="molecule type" value="Genomic_DNA"/>
</dbReference>
<reference evidence="1 2" key="1">
    <citation type="submission" date="2013-09" db="EMBL/GenBank/DDBJ databases">
        <title>Corchorus capsularis genome sequencing.</title>
        <authorList>
            <person name="Alam M."/>
            <person name="Haque M.S."/>
            <person name="Islam M.S."/>
            <person name="Emdad E.M."/>
            <person name="Islam M.M."/>
            <person name="Ahmed B."/>
            <person name="Halim A."/>
            <person name="Hossen Q.M.M."/>
            <person name="Hossain M.Z."/>
            <person name="Ahmed R."/>
            <person name="Khan M.M."/>
            <person name="Islam R."/>
            <person name="Rashid M.M."/>
            <person name="Khan S.A."/>
            <person name="Rahman M.S."/>
            <person name="Alam M."/>
        </authorList>
    </citation>
    <scope>NUCLEOTIDE SEQUENCE [LARGE SCALE GENOMIC DNA]</scope>
    <source>
        <strain evidence="2">cv. CVL-1</strain>
        <tissue evidence="1">Whole seedling</tissue>
    </source>
</reference>
<keyword evidence="2" id="KW-1185">Reference proteome</keyword>
<dbReference type="AlphaFoldDB" id="A0A1R3KZA4"/>